<dbReference type="InterPro" id="IPR023365">
    <property type="entry name" value="Sortase_dom-sf"/>
</dbReference>
<sequence length="147" mass="15694">MTDLSLARTYGTIGLLAHNTLAGASFSRLKTGQSLQLIAQDGSVTAYRIISIEKYRALTPSSPKSDFSPLDSPGNRMTAAELFNHIYATGKGKRLVLQTCLEANGNPSWGRLFIIAELETGNASSPSPVILYDPAPAWAPGDTLVAR</sequence>
<name>A0A7C4KJF2_9CHLR</name>
<dbReference type="AlphaFoldDB" id="A0A7C4KJF2"/>
<organism evidence="1">
    <name type="scientific">Anaerolinea thermolimosa</name>
    <dbReference type="NCBI Taxonomy" id="229919"/>
    <lineage>
        <taxon>Bacteria</taxon>
        <taxon>Bacillati</taxon>
        <taxon>Chloroflexota</taxon>
        <taxon>Anaerolineae</taxon>
        <taxon>Anaerolineales</taxon>
        <taxon>Anaerolineaceae</taxon>
        <taxon>Anaerolinea</taxon>
    </lineage>
</organism>
<dbReference type="EMBL" id="DSYK01000785">
    <property type="protein sequence ID" value="HGS23282.1"/>
    <property type="molecule type" value="Genomic_DNA"/>
</dbReference>
<gene>
    <name evidence="1" type="ORF">ENT37_15640</name>
</gene>
<evidence type="ECO:0000313" key="1">
    <source>
        <dbReference type="EMBL" id="HGS23282.1"/>
    </source>
</evidence>
<comment type="caution">
    <text evidence="1">The sequence shown here is derived from an EMBL/GenBank/DDBJ whole genome shotgun (WGS) entry which is preliminary data.</text>
</comment>
<accession>A0A7C4KJF2</accession>
<proteinExistence type="predicted"/>
<reference evidence="1" key="1">
    <citation type="journal article" date="2020" name="mSystems">
        <title>Genome- and Community-Level Interaction Insights into Carbon Utilization and Element Cycling Functions of Hydrothermarchaeota in Hydrothermal Sediment.</title>
        <authorList>
            <person name="Zhou Z."/>
            <person name="Liu Y."/>
            <person name="Xu W."/>
            <person name="Pan J."/>
            <person name="Luo Z.H."/>
            <person name="Li M."/>
        </authorList>
    </citation>
    <scope>NUCLEOTIDE SEQUENCE [LARGE SCALE GENOMIC DNA]</scope>
    <source>
        <strain evidence="1">SpSt-573</strain>
    </source>
</reference>
<dbReference type="Gene3D" id="2.40.260.10">
    <property type="entry name" value="Sortase"/>
    <property type="match status" value="1"/>
</dbReference>
<protein>
    <submittedName>
        <fullName evidence="1">Sortase</fullName>
    </submittedName>
</protein>